<dbReference type="Proteomes" id="UP000471242">
    <property type="component" value="Unassembled WGS sequence"/>
</dbReference>
<evidence type="ECO:0000313" key="1">
    <source>
        <dbReference type="EMBL" id="CSD12872.1"/>
    </source>
</evidence>
<accession>A0A0H6T0A4</accession>
<dbReference type="AlphaFoldDB" id="A0A0H6T0A4"/>
<sequence>MKRRRVEQQKASNSVSYAVCCTLFSTDYSLICQKLNGKEQNATGSALAAVNYSSDCQSQQSAFQCSANYLREITKNQQSNLLLNKDKMIEMLGLEHPCDQIR</sequence>
<gene>
    <name evidence="2" type="ORF">D6U24_00740</name>
    <name evidence="1" type="ORF">ERS013200_03264</name>
</gene>
<name>A0A0H6T0A4_VIBCL</name>
<dbReference type="EMBL" id="CWQY01000029">
    <property type="protein sequence ID" value="CSD12872.1"/>
    <property type="molecule type" value="Genomic_DNA"/>
</dbReference>
<protein>
    <submittedName>
        <fullName evidence="2">Uncharacterized protein</fullName>
    </submittedName>
</protein>
<reference evidence="1 3" key="1">
    <citation type="submission" date="2015-07" db="EMBL/GenBank/DDBJ databases">
        <authorList>
            <consortium name="Pathogen Informatics"/>
        </authorList>
    </citation>
    <scope>NUCLEOTIDE SEQUENCE [LARGE SCALE GENOMIC DNA]</scope>
    <source>
        <strain evidence="1 3">A316</strain>
    </source>
</reference>
<dbReference type="KEGG" id="vcq:EN18_13245"/>
<proteinExistence type="predicted"/>
<evidence type="ECO:0000313" key="3">
    <source>
        <dbReference type="Proteomes" id="UP000041770"/>
    </source>
</evidence>
<dbReference type="EMBL" id="QZRB01000001">
    <property type="protein sequence ID" value="MVD21869.1"/>
    <property type="molecule type" value="Genomic_DNA"/>
</dbReference>
<reference evidence="2 4" key="2">
    <citation type="submission" date="2018-09" db="EMBL/GenBank/DDBJ databases">
        <title>Genomic epidemiology reveals two lineages of Vibrio cholerae that can cause global cholera epidemics despite absence of cholera toxin gene.</title>
        <authorList>
            <person name="Wang H."/>
            <person name="Zen W."/>
            <person name="Yu H."/>
            <person name="Zhang W."/>
            <person name="Pan J."/>
            <person name="Yang C."/>
            <person name="Cui Y."/>
        </authorList>
    </citation>
    <scope>NUCLEOTIDE SEQUENCE [LARGE SCALE GENOMIC DNA]</scope>
    <source>
        <strain evidence="2 4">00-1_S85</strain>
    </source>
</reference>
<evidence type="ECO:0000313" key="2">
    <source>
        <dbReference type="EMBL" id="MVD21869.1"/>
    </source>
</evidence>
<organism evidence="2 4">
    <name type="scientific">Vibrio cholerae</name>
    <dbReference type="NCBI Taxonomy" id="666"/>
    <lineage>
        <taxon>Bacteria</taxon>
        <taxon>Pseudomonadati</taxon>
        <taxon>Pseudomonadota</taxon>
        <taxon>Gammaproteobacteria</taxon>
        <taxon>Vibrionales</taxon>
        <taxon>Vibrionaceae</taxon>
        <taxon>Vibrio</taxon>
    </lineage>
</organism>
<dbReference type="Proteomes" id="UP000041770">
    <property type="component" value="Unassembled WGS sequence"/>
</dbReference>
<evidence type="ECO:0000313" key="4">
    <source>
        <dbReference type="Proteomes" id="UP000471242"/>
    </source>
</evidence>